<dbReference type="OrthoDB" id="9792869at2"/>
<dbReference type="SMART" id="SM00091">
    <property type="entry name" value="PAS"/>
    <property type="match status" value="2"/>
</dbReference>
<dbReference type="CDD" id="cd16917">
    <property type="entry name" value="HATPase_UhpB-NarQ-NarX-like"/>
    <property type="match status" value="1"/>
</dbReference>
<keyword evidence="7" id="KW-1185">Reference proteome</keyword>
<evidence type="ECO:0000259" key="5">
    <source>
        <dbReference type="PROSITE" id="PS50112"/>
    </source>
</evidence>
<dbReference type="SMART" id="SM00387">
    <property type="entry name" value="HATPase_c"/>
    <property type="match status" value="1"/>
</dbReference>
<dbReference type="GO" id="GO:0016020">
    <property type="term" value="C:membrane"/>
    <property type="evidence" value="ECO:0007669"/>
    <property type="project" value="InterPro"/>
</dbReference>
<evidence type="ECO:0000256" key="1">
    <source>
        <dbReference type="ARBA" id="ARBA00022679"/>
    </source>
</evidence>
<keyword evidence="2" id="KW-0418">Kinase</keyword>
<dbReference type="SUPFAM" id="SSF55785">
    <property type="entry name" value="PYP-like sensor domain (PAS domain)"/>
    <property type="match status" value="2"/>
</dbReference>
<evidence type="ECO:0000313" key="6">
    <source>
        <dbReference type="EMBL" id="TCS36063.1"/>
    </source>
</evidence>
<keyword evidence="3" id="KW-0902">Two-component regulatory system</keyword>
<dbReference type="AlphaFoldDB" id="A0A4R3HU99"/>
<proteinExistence type="predicted"/>
<name>A0A4R3HU99_PAULE</name>
<evidence type="ECO:0000256" key="2">
    <source>
        <dbReference type="ARBA" id="ARBA00022777"/>
    </source>
</evidence>
<dbReference type="PANTHER" id="PTHR24421:SF59">
    <property type="entry name" value="OXYGEN SENSOR HISTIDINE KINASE NREB"/>
    <property type="match status" value="1"/>
</dbReference>
<feature type="coiled-coil region" evidence="4">
    <location>
        <begin position="280"/>
        <end position="307"/>
    </location>
</feature>
<sequence>MPAATAAWTAQQLLVIFTALPFAKSFMSPPIPQSTAEMQAELHRLREENDMLKSLVRDAPVAFVALDLERRVKLWNHAAERIFGWREEEVIGKPLPHVPAAGEESSRELHKRVVAGNSLRDIEIERITKAGQELRLSLSTSPLRDIANNIIGQVGVYDDPDEGAAPEIPFRGLVEQSLVGLYIIQDRMFQYVNPRWAEMFGRTQEEMAPRLVADFIAPEDRGTVEANLDRRISGKISSIFYHFKGLHKDGRLVDVEVQGTRFQYRGRPAVIGVGIDVTEARLREQEIARSQERLRELSQHLLTVREEQRSKIARELHDVLGGTLTALKMDIGWLKKNTTETRLAARAETMMELVRDAIDTVRKISAELRPGVLDNLGLFDAIEWEAERFRARMGIECKLALQSLPVEIEDAAATAIFRIFQESLTNIARHAQATRVEIAAGHVDGTLLLSVQDNGQGFDMKAAGDSKSYGLIGMAERARQFGATLDIASEPGQGARVLLRYPLAVKVEGK</sequence>
<dbReference type="CDD" id="cd00130">
    <property type="entry name" value="PAS"/>
    <property type="match status" value="2"/>
</dbReference>
<dbReference type="Gene3D" id="1.20.5.1930">
    <property type="match status" value="1"/>
</dbReference>
<protein>
    <submittedName>
        <fullName evidence="6">PAS domain S-box-containing protein</fullName>
    </submittedName>
</protein>
<dbReference type="PROSITE" id="PS50112">
    <property type="entry name" value="PAS"/>
    <property type="match status" value="2"/>
</dbReference>
<dbReference type="InterPro" id="IPR036890">
    <property type="entry name" value="HATPase_C_sf"/>
</dbReference>
<dbReference type="InterPro" id="IPR003594">
    <property type="entry name" value="HATPase_dom"/>
</dbReference>
<dbReference type="Pfam" id="PF08447">
    <property type="entry name" value="PAS_3"/>
    <property type="match status" value="1"/>
</dbReference>
<dbReference type="Pfam" id="PF02518">
    <property type="entry name" value="HATPase_c"/>
    <property type="match status" value="1"/>
</dbReference>
<dbReference type="InterPro" id="IPR035965">
    <property type="entry name" value="PAS-like_dom_sf"/>
</dbReference>
<feature type="domain" description="PAS" evidence="5">
    <location>
        <begin position="48"/>
        <end position="117"/>
    </location>
</feature>
<dbReference type="RefSeq" id="WP_132259325.1">
    <property type="nucleotide sequence ID" value="NZ_SLZQ01000008.1"/>
</dbReference>
<dbReference type="InterPro" id="IPR050482">
    <property type="entry name" value="Sensor_HK_TwoCompSys"/>
</dbReference>
<dbReference type="GO" id="GO:0000155">
    <property type="term" value="F:phosphorelay sensor kinase activity"/>
    <property type="evidence" value="ECO:0007669"/>
    <property type="project" value="InterPro"/>
</dbReference>
<gene>
    <name evidence="6" type="ORF">EDC30_108127</name>
</gene>
<dbReference type="GO" id="GO:0006355">
    <property type="term" value="P:regulation of DNA-templated transcription"/>
    <property type="evidence" value="ECO:0007669"/>
    <property type="project" value="InterPro"/>
</dbReference>
<evidence type="ECO:0000256" key="4">
    <source>
        <dbReference type="SAM" id="Coils"/>
    </source>
</evidence>
<evidence type="ECO:0000313" key="7">
    <source>
        <dbReference type="Proteomes" id="UP000295382"/>
    </source>
</evidence>
<dbReference type="EMBL" id="SLZQ01000008">
    <property type="protein sequence ID" value="TCS36063.1"/>
    <property type="molecule type" value="Genomic_DNA"/>
</dbReference>
<dbReference type="InterPro" id="IPR000014">
    <property type="entry name" value="PAS"/>
</dbReference>
<organism evidence="6 7">
    <name type="scientific">Paucimonas lemoignei</name>
    <name type="common">Pseudomonas lemoignei</name>
    <dbReference type="NCBI Taxonomy" id="29443"/>
    <lineage>
        <taxon>Bacteria</taxon>
        <taxon>Pseudomonadati</taxon>
        <taxon>Pseudomonadota</taxon>
        <taxon>Betaproteobacteria</taxon>
        <taxon>Burkholderiales</taxon>
        <taxon>Burkholderiaceae</taxon>
        <taxon>Paucimonas</taxon>
    </lineage>
</organism>
<keyword evidence="4" id="KW-0175">Coiled coil</keyword>
<dbReference type="SUPFAM" id="SSF55874">
    <property type="entry name" value="ATPase domain of HSP90 chaperone/DNA topoisomerase II/histidine kinase"/>
    <property type="match status" value="1"/>
</dbReference>
<dbReference type="Gene3D" id="3.30.565.10">
    <property type="entry name" value="Histidine kinase-like ATPase, C-terminal domain"/>
    <property type="match status" value="1"/>
</dbReference>
<dbReference type="Pfam" id="PF00989">
    <property type="entry name" value="PAS"/>
    <property type="match status" value="1"/>
</dbReference>
<dbReference type="InterPro" id="IPR011712">
    <property type="entry name" value="Sig_transdc_His_kin_sub3_dim/P"/>
</dbReference>
<keyword evidence="1" id="KW-0808">Transferase</keyword>
<reference evidence="6 7" key="1">
    <citation type="submission" date="2019-03" db="EMBL/GenBank/DDBJ databases">
        <title>Genomic Encyclopedia of Type Strains, Phase IV (KMG-IV): sequencing the most valuable type-strain genomes for metagenomic binning, comparative biology and taxonomic classification.</title>
        <authorList>
            <person name="Goeker M."/>
        </authorList>
    </citation>
    <scope>NUCLEOTIDE SEQUENCE [LARGE SCALE GENOMIC DNA]</scope>
    <source>
        <strain evidence="6 7">DSM 7445</strain>
    </source>
</reference>
<dbReference type="Proteomes" id="UP000295382">
    <property type="component" value="Unassembled WGS sequence"/>
</dbReference>
<evidence type="ECO:0000256" key="3">
    <source>
        <dbReference type="ARBA" id="ARBA00023012"/>
    </source>
</evidence>
<feature type="domain" description="PAS" evidence="5">
    <location>
        <begin position="191"/>
        <end position="235"/>
    </location>
</feature>
<comment type="caution">
    <text evidence="6">The sequence shown here is derived from an EMBL/GenBank/DDBJ whole genome shotgun (WGS) entry which is preliminary data.</text>
</comment>
<dbReference type="InterPro" id="IPR013767">
    <property type="entry name" value="PAS_fold"/>
</dbReference>
<dbReference type="NCBIfam" id="TIGR00229">
    <property type="entry name" value="sensory_box"/>
    <property type="match status" value="2"/>
</dbReference>
<dbReference type="GO" id="GO:0046983">
    <property type="term" value="F:protein dimerization activity"/>
    <property type="evidence" value="ECO:0007669"/>
    <property type="project" value="InterPro"/>
</dbReference>
<dbReference type="Pfam" id="PF07730">
    <property type="entry name" value="HisKA_3"/>
    <property type="match status" value="1"/>
</dbReference>
<dbReference type="Gene3D" id="3.30.450.20">
    <property type="entry name" value="PAS domain"/>
    <property type="match status" value="2"/>
</dbReference>
<dbReference type="InterPro" id="IPR013655">
    <property type="entry name" value="PAS_fold_3"/>
</dbReference>
<dbReference type="PANTHER" id="PTHR24421">
    <property type="entry name" value="NITRATE/NITRITE SENSOR PROTEIN NARX-RELATED"/>
    <property type="match status" value="1"/>
</dbReference>
<accession>A0A4R3HU99</accession>